<comment type="caution">
    <text evidence="1">The sequence shown here is derived from an EMBL/GenBank/DDBJ whole genome shotgun (WGS) entry which is preliminary data.</text>
</comment>
<protein>
    <submittedName>
        <fullName evidence="1">Uncharacterized protein</fullName>
    </submittedName>
</protein>
<organism evidence="1 2">
    <name type="scientific">Prunus dulcis</name>
    <name type="common">Almond</name>
    <name type="synonym">Amygdalus dulcis</name>
    <dbReference type="NCBI Taxonomy" id="3755"/>
    <lineage>
        <taxon>Eukaryota</taxon>
        <taxon>Viridiplantae</taxon>
        <taxon>Streptophyta</taxon>
        <taxon>Embryophyta</taxon>
        <taxon>Tracheophyta</taxon>
        <taxon>Spermatophyta</taxon>
        <taxon>Magnoliopsida</taxon>
        <taxon>eudicotyledons</taxon>
        <taxon>Gunneridae</taxon>
        <taxon>Pentapetalae</taxon>
        <taxon>rosids</taxon>
        <taxon>fabids</taxon>
        <taxon>Rosales</taxon>
        <taxon>Rosaceae</taxon>
        <taxon>Amygdaloideae</taxon>
        <taxon>Amygdaleae</taxon>
        <taxon>Prunus</taxon>
    </lineage>
</organism>
<name>A0AAD4Z5D6_PRUDU</name>
<proteinExistence type="predicted"/>
<dbReference type="AlphaFoldDB" id="A0AAD4Z5D6"/>
<accession>A0AAD4Z5D6</accession>
<keyword evidence="2" id="KW-1185">Reference proteome</keyword>
<reference evidence="1 2" key="1">
    <citation type="journal article" date="2022" name="G3 (Bethesda)">
        <title>Whole-genome sequence and methylome profiling of the almond [Prunus dulcis (Mill.) D.A. Webb] cultivar 'Nonpareil'.</title>
        <authorList>
            <person name="D'Amico-Willman K.M."/>
            <person name="Ouma W.Z."/>
            <person name="Meulia T."/>
            <person name="Sideli G.M."/>
            <person name="Gradziel T.M."/>
            <person name="Fresnedo-Ramirez J."/>
        </authorList>
    </citation>
    <scope>NUCLEOTIDE SEQUENCE [LARGE SCALE GENOMIC DNA]</scope>
    <source>
        <strain evidence="1">Clone GOH B32 T37-40</strain>
    </source>
</reference>
<sequence>MAPHAQPRGRSNVLKQIGSAVEDKSLTVYVLSLPHEQENKNHPKSTTIFSSMKTLLEKTWASKKNIGCYNTWNWHWIGLLWHAIWGWKLRI</sequence>
<evidence type="ECO:0000313" key="2">
    <source>
        <dbReference type="Proteomes" id="UP001054821"/>
    </source>
</evidence>
<evidence type="ECO:0000313" key="1">
    <source>
        <dbReference type="EMBL" id="KAI5332513.1"/>
    </source>
</evidence>
<dbReference type="EMBL" id="JAJFAZ020000004">
    <property type="protein sequence ID" value="KAI5332513.1"/>
    <property type="molecule type" value="Genomic_DNA"/>
</dbReference>
<gene>
    <name evidence="1" type="ORF">L3X38_022642</name>
</gene>
<dbReference type="Proteomes" id="UP001054821">
    <property type="component" value="Chromosome 4"/>
</dbReference>